<name>A0A9D4EV55_DREPO</name>
<proteinExistence type="predicted"/>
<accession>A0A9D4EV55</accession>
<protein>
    <submittedName>
        <fullName evidence="1">Uncharacterized protein</fullName>
    </submittedName>
</protein>
<reference evidence="1" key="1">
    <citation type="journal article" date="2019" name="bioRxiv">
        <title>The Genome of the Zebra Mussel, Dreissena polymorpha: A Resource for Invasive Species Research.</title>
        <authorList>
            <person name="McCartney M.A."/>
            <person name="Auch B."/>
            <person name="Kono T."/>
            <person name="Mallez S."/>
            <person name="Zhang Y."/>
            <person name="Obille A."/>
            <person name="Becker A."/>
            <person name="Abrahante J.E."/>
            <person name="Garbe J."/>
            <person name="Badalamenti J.P."/>
            <person name="Herman A."/>
            <person name="Mangelson H."/>
            <person name="Liachko I."/>
            <person name="Sullivan S."/>
            <person name="Sone E.D."/>
            <person name="Koren S."/>
            <person name="Silverstein K.A.T."/>
            <person name="Beckman K.B."/>
            <person name="Gohl D.M."/>
        </authorList>
    </citation>
    <scope>NUCLEOTIDE SEQUENCE</scope>
    <source>
        <strain evidence="1">Duluth1</strain>
        <tissue evidence="1">Whole animal</tissue>
    </source>
</reference>
<sequence length="78" mass="9041">MDMEVEQSYLDVVDKQERRFGYRDLQKTVMVTFSSARQEDNESVYQWADMVITLAGKVKGLARGFYVARLHMKISNGC</sequence>
<dbReference type="EMBL" id="JAIWYP010000008">
    <property type="protein sequence ID" value="KAH3786338.1"/>
    <property type="molecule type" value="Genomic_DNA"/>
</dbReference>
<evidence type="ECO:0000313" key="1">
    <source>
        <dbReference type="EMBL" id="KAH3786338.1"/>
    </source>
</evidence>
<reference evidence="1" key="2">
    <citation type="submission" date="2020-11" db="EMBL/GenBank/DDBJ databases">
        <authorList>
            <person name="McCartney M.A."/>
            <person name="Auch B."/>
            <person name="Kono T."/>
            <person name="Mallez S."/>
            <person name="Becker A."/>
            <person name="Gohl D.M."/>
            <person name="Silverstein K.A.T."/>
            <person name="Koren S."/>
            <person name="Bechman K.B."/>
            <person name="Herman A."/>
            <person name="Abrahante J.E."/>
            <person name="Garbe J."/>
        </authorList>
    </citation>
    <scope>NUCLEOTIDE SEQUENCE</scope>
    <source>
        <strain evidence="1">Duluth1</strain>
        <tissue evidence="1">Whole animal</tissue>
    </source>
</reference>
<gene>
    <name evidence="1" type="ORF">DPMN_164445</name>
</gene>
<keyword evidence="2" id="KW-1185">Reference proteome</keyword>
<organism evidence="1 2">
    <name type="scientific">Dreissena polymorpha</name>
    <name type="common">Zebra mussel</name>
    <name type="synonym">Mytilus polymorpha</name>
    <dbReference type="NCBI Taxonomy" id="45954"/>
    <lineage>
        <taxon>Eukaryota</taxon>
        <taxon>Metazoa</taxon>
        <taxon>Spiralia</taxon>
        <taxon>Lophotrochozoa</taxon>
        <taxon>Mollusca</taxon>
        <taxon>Bivalvia</taxon>
        <taxon>Autobranchia</taxon>
        <taxon>Heteroconchia</taxon>
        <taxon>Euheterodonta</taxon>
        <taxon>Imparidentia</taxon>
        <taxon>Neoheterodontei</taxon>
        <taxon>Myida</taxon>
        <taxon>Dreissenoidea</taxon>
        <taxon>Dreissenidae</taxon>
        <taxon>Dreissena</taxon>
    </lineage>
</organism>
<dbReference type="Proteomes" id="UP000828390">
    <property type="component" value="Unassembled WGS sequence"/>
</dbReference>
<dbReference type="AlphaFoldDB" id="A0A9D4EV55"/>
<evidence type="ECO:0000313" key="2">
    <source>
        <dbReference type="Proteomes" id="UP000828390"/>
    </source>
</evidence>
<comment type="caution">
    <text evidence="1">The sequence shown here is derived from an EMBL/GenBank/DDBJ whole genome shotgun (WGS) entry which is preliminary data.</text>
</comment>